<proteinExistence type="predicted"/>
<feature type="region of interest" description="Disordered" evidence="1">
    <location>
        <begin position="1"/>
        <end position="35"/>
    </location>
</feature>
<sequence>MGSKRQGAEAAEGRVGSGSGQARQGGRKRRAEGTRWGVSDVPCRLVILSVVEGRGRRAGGRGKTGPRRRRRQAGRPRGRGRGRSWDALGCSSRSDEDSRKRGKGGGCERAAGRLRVQWAAKREESQGAPGYSCKPSARCAASACESIESGTERLDRQKERSPRGKRDIENNRKEVTGQRDSER</sequence>
<dbReference type="Proteomes" id="UP000244005">
    <property type="component" value="Unassembled WGS sequence"/>
</dbReference>
<evidence type="ECO:0000256" key="1">
    <source>
        <dbReference type="SAM" id="MobiDB-lite"/>
    </source>
</evidence>
<dbReference type="AlphaFoldDB" id="A0A2R6WHP7"/>
<organism evidence="2 3">
    <name type="scientific">Marchantia polymorpha</name>
    <name type="common">Common liverwort</name>
    <name type="synonym">Marchantia aquatica</name>
    <dbReference type="NCBI Taxonomy" id="3197"/>
    <lineage>
        <taxon>Eukaryota</taxon>
        <taxon>Viridiplantae</taxon>
        <taxon>Streptophyta</taxon>
        <taxon>Embryophyta</taxon>
        <taxon>Marchantiophyta</taxon>
        <taxon>Marchantiopsida</taxon>
        <taxon>Marchantiidae</taxon>
        <taxon>Marchantiales</taxon>
        <taxon>Marchantiaceae</taxon>
        <taxon>Marchantia</taxon>
    </lineage>
</organism>
<evidence type="ECO:0000313" key="2">
    <source>
        <dbReference type="EMBL" id="PTQ33370.1"/>
    </source>
</evidence>
<gene>
    <name evidence="2" type="ORF">MARPO_0089s0008</name>
</gene>
<evidence type="ECO:0000313" key="3">
    <source>
        <dbReference type="Proteomes" id="UP000244005"/>
    </source>
</evidence>
<feature type="region of interest" description="Disordered" evidence="1">
    <location>
        <begin position="144"/>
        <end position="183"/>
    </location>
</feature>
<accession>A0A2R6WHP7</accession>
<feature type="compositionally biased region" description="Basic and acidic residues" evidence="1">
    <location>
        <begin position="150"/>
        <end position="183"/>
    </location>
</feature>
<dbReference type="EMBL" id="KZ772761">
    <property type="protein sequence ID" value="PTQ33370.1"/>
    <property type="molecule type" value="Genomic_DNA"/>
</dbReference>
<name>A0A2R6WHP7_MARPO</name>
<feature type="compositionally biased region" description="Basic residues" evidence="1">
    <location>
        <begin position="56"/>
        <end position="82"/>
    </location>
</feature>
<reference evidence="3" key="1">
    <citation type="journal article" date="2017" name="Cell">
        <title>Insights into land plant evolution garnered from the Marchantia polymorpha genome.</title>
        <authorList>
            <person name="Bowman J.L."/>
            <person name="Kohchi T."/>
            <person name="Yamato K.T."/>
            <person name="Jenkins J."/>
            <person name="Shu S."/>
            <person name="Ishizaki K."/>
            <person name="Yamaoka S."/>
            <person name="Nishihama R."/>
            <person name="Nakamura Y."/>
            <person name="Berger F."/>
            <person name="Adam C."/>
            <person name="Aki S.S."/>
            <person name="Althoff F."/>
            <person name="Araki T."/>
            <person name="Arteaga-Vazquez M.A."/>
            <person name="Balasubrmanian S."/>
            <person name="Barry K."/>
            <person name="Bauer D."/>
            <person name="Boehm C.R."/>
            <person name="Briginshaw L."/>
            <person name="Caballero-Perez J."/>
            <person name="Catarino B."/>
            <person name="Chen F."/>
            <person name="Chiyoda S."/>
            <person name="Chovatia M."/>
            <person name="Davies K.M."/>
            <person name="Delmans M."/>
            <person name="Demura T."/>
            <person name="Dierschke T."/>
            <person name="Dolan L."/>
            <person name="Dorantes-Acosta A.E."/>
            <person name="Eklund D.M."/>
            <person name="Florent S.N."/>
            <person name="Flores-Sandoval E."/>
            <person name="Fujiyama A."/>
            <person name="Fukuzawa H."/>
            <person name="Galik B."/>
            <person name="Grimanelli D."/>
            <person name="Grimwood J."/>
            <person name="Grossniklaus U."/>
            <person name="Hamada T."/>
            <person name="Haseloff J."/>
            <person name="Hetherington A.J."/>
            <person name="Higo A."/>
            <person name="Hirakawa Y."/>
            <person name="Hundley H.N."/>
            <person name="Ikeda Y."/>
            <person name="Inoue K."/>
            <person name="Inoue S.I."/>
            <person name="Ishida S."/>
            <person name="Jia Q."/>
            <person name="Kakita M."/>
            <person name="Kanazawa T."/>
            <person name="Kawai Y."/>
            <person name="Kawashima T."/>
            <person name="Kennedy M."/>
            <person name="Kinose K."/>
            <person name="Kinoshita T."/>
            <person name="Kohara Y."/>
            <person name="Koide E."/>
            <person name="Komatsu K."/>
            <person name="Kopischke S."/>
            <person name="Kubo M."/>
            <person name="Kyozuka J."/>
            <person name="Lagercrantz U."/>
            <person name="Lin S.S."/>
            <person name="Lindquist E."/>
            <person name="Lipzen A.M."/>
            <person name="Lu C.W."/>
            <person name="De Luna E."/>
            <person name="Martienssen R.A."/>
            <person name="Minamino N."/>
            <person name="Mizutani M."/>
            <person name="Mizutani M."/>
            <person name="Mochizuki N."/>
            <person name="Monte I."/>
            <person name="Mosher R."/>
            <person name="Nagasaki H."/>
            <person name="Nakagami H."/>
            <person name="Naramoto S."/>
            <person name="Nishitani K."/>
            <person name="Ohtani M."/>
            <person name="Okamoto T."/>
            <person name="Okumura M."/>
            <person name="Phillips J."/>
            <person name="Pollak B."/>
            <person name="Reinders A."/>
            <person name="Rovekamp M."/>
            <person name="Sano R."/>
            <person name="Sawa S."/>
            <person name="Schmid M.W."/>
            <person name="Shirakawa M."/>
            <person name="Solano R."/>
            <person name="Spunde A."/>
            <person name="Suetsugu N."/>
            <person name="Sugano S."/>
            <person name="Sugiyama A."/>
            <person name="Sun R."/>
            <person name="Suzuki Y."/>
            <person name="Takenaka M."/>
            <person name="Takezawa D."/>
            <person name="Tomogane H."/>
            <person name="Tsuzuki M."/>
            <person name="Ueda T."/>
            <person name="Umeda M."/>
            <person name="Ward J.M."/>
            <person name="Watanabe Y."/>
            <person name="Yazaki K."/>
            <person name="Yokoyama R."/>
            <person name="Yoshitake Y."/>
            <person name="Yotsui I."/>
            <person name="Zachgo S."/>
            <person name="Schmutz J."/>
        </authorList>
    </citation>
    <scope>NUCLEOTIDE SEQUENCE [LARGE SCALE GENOMIC DNA]</scope>
    <source>
        <strain evidence="3">Tak-1</strain>
    </source>
</reference>
<feature type="region of interest" description="Disordered" evidence="1">
    <location>
        <begin position="54"/>
        <end position="113"/>
    </location>
</feature>
<keyword evidence="3" id="KW-1185">Reference proteome</keyword>
<protein>
    <submittedName>
        <fullName evidence="2">Uncharacterized protein</fullName>
    </submittedName>
</protein>
<dbReference type="Gramene" id="Mp3g22090.1">
    <property type="protein sequence ID" value="Mp3g22090.1.cds1"/>
    <property type="gene ID" value="Mp3g22090"/>
</dbReference>